<organism evidence="12 13">
    <name type="scientific">Saccharopolyspora phatthalungensis</name>
    <dbReference type="NCBI Taxonomy" id="664693"/>
    <lineage>
        <taxon>Bacteria</taxon>
        <taxon>Bacillati</taxon>
        <taxon>Actinomycetota</taxon>
        <taxon>Actinomycetes</taxon>
        <taxon>Pseudonocardiales</taxon>
        <taxon>Pseudonocardiaceae</taxon>
        <taxon>Saccharopolyspora</taxon>
    </lineage>
</organism>
<dbReference type="PANTHER" id="PTHR43394:SF1">
    <property type="entry name" value="ATP-BINDING CASSETTE SUB-FAMILY B MEMBER 10, MITOCHONDRIAL"/>
    <property type="match status" value="1"/>
</dbReference>
<dbReference type="GO" id="GO:0015421">
    <property type="term" value="F:ABC-type oligopeptide transporter activity"/>
    <property type="evidence" value="ECO:0007669"/>
    <property type="project" value="TreeGrafter"/>
</dbReference>
<dbReference type="AlphaFoldDB" id="A0A840QFU1"/>
<dbReference type="Pfam" id="PF00664">
    <property type="entry name" value="ABC_membrane"/>
    <property type="match status" value="1"/>
</dbReference>
<comment type="subcellular location">
    <subcellularLocation>
        <location evidence="1">Cell membrane</location>
        <topology evidence="1">Multi-pass membrane protein</topology>
    </subcellularLocation>
</comment>
<dbReference type="GO" id="GO:0005524">
    <property type="term" value="F:ATP binding"/>
    <property type="evidence" value="ECO:0007669"/>
    <property type="project" value="UniProtKB-KW"/>
</dbReference>
<evidence type="ECO:0000256" key="3">
    <source>
        <dbReference type="ARBA" id="ARBA00022475"/>
    </source>
</evidence>
<dbReference type="PROSITE" id="PS50893">
    <property type="entry name" value="ABC_TRANSPORTER_2"/>
    <property type="match status" value="1"/>
</dbReference>
<dbReference type="InterPro" id="IPR027417">
    <property type="entry name" value="P-loop_NTPase"/>
</dbReference>
<feature type="transmembrane region" description="Helical" evidence="9">
    <location>
        <begin position="29"/>
        <end position="53"/>
    </location>
</feature>
<evidence type="ECO:0000313" key="13">
    <source>
        <dbReference type="Proteomes" id="UP000584374"/>
    </source>
</evidence>
<feature type="domain" description="ABC transmembrane type-1" evidence="11">
    <location>
        <begin position="29"/>
        <end position="311"/>
    </location>
</feature>
<dbReference type="FunFam" id="3.40.50.300:FF:000854">
    <property type="entry name" value="Multidrug ABC transporter ATP-binding protein"/>
    <property type="match status" value="1"/>
</dbReference>
<keyword evidence="7 9" id="KW-1133">Transmembrane helix</keyword>
<feature type="transmembrane region" description="Helical" evidence="9">
    <location>
        <begin position="65"/>
        <end position="85"/>
    </location>
</feature>
<evidence type="ECO:0000313" key="12">
    <source>
        <dbReference type="EMBL" id="MBB5158810.1"/>
    </source>
</evidence>
<dbReference type="PROSITE" id="PS00211">
    <property type="entry name" value="ABC_TRANSPORTER_1"/>
    <property type="match status" value="1"/>
</dbReference>
<dbReference type="GO" id="GO:0016887">
    <property type="term" value="F:ATP hydrolysis activity"/>
    <property type="evidence" value="ECO:0007669"/>
    <property type="project" value="InterPro"/>
</dbReference>
<sequence length="590" mass="61967">MPEGRRTTSTAAVLWRCAHYLRPNRVRMIAAGLAAASATAAGLTLPLLLRQAIDGPLADGDWSGLVWVVAAMAVVGVGEGLLVAARRRLVVRPATELETGMRADLLRHLHRLPMSFHERHSGGQLISRAVGDIAEIGRFAAFSAIYLVVNVFALVVGVVLLVVLSPRLALVVLIAFGPMVVVTVICESRLRAAAGSAQYLDGEVATAVEESVLGARLIRAFGRGPAMAARFDALARALRGAEVRKLDQMALLWAVIVALPELAVAGLLAVGAHGVVSGTLSMGTLVAAITATTYLRWPADTLGWLIADANTAAAAGDRYWKIRDVRNSIPAPDPGAALPGPPRGELRFTAVRYRPEGQDAEVLCGVDLHLRPGETVALTGPTGSGKSTLTALASRLADPTAGRVTLDGVDLRALDEDTLRSTVIHVFDEPLLFDASVRDNVGLGARQPLGDDQVWAALRVVRADDFVRDLPGGLDAPLGEQGGNLSGGQRQRLAMARALLADPVVLVLDMPLSALDATTAHEVASAWDAATAGVTTLVVTDRPGSAMRADRVALLDGGRIVACAPHEELLSTQPLYRKLFAETSTPGVVA</sequence>
<dbReference type="InterPro" id="IPR039421">
    <property type="entry name" value="Type_1_exporter"/>
</dbReference>
<evidence type="ECO:0000256" key="2">
    <source>
        <dbReference type="ARBA" id="ARBA00022448"/>
    </source>
</evidence>
<dbReference type="Gene3D" id="1.20.1560.10">
    <property type="entry name" value="ABC transporter type 1, transmembrane domain"/>
    <property type="match status" value="1"/>
</dbReference>
<dbReference type="InterPro" id="IPR003439">
    <property type="entry name" value="ABC_transporter-like_ATP-bd"/>
</dbReference>
<dbReference type="Pfam" id="PF00005">
    <property type="entry name" value="ABC_tran"/>
    <property type="match status" value="1"/>
</dbReference>
<dbReference type="SUPFAM" id="SSF90123">
    <property type="entry name" value="ABC transporter transmembrane region"/>
    <property type="match status" value="1"/>
</dbReference>
<dbReference type="EMBL" id="JACHIW010000002">
    <property type="protein sequence ID" value="MBB5158810.1"/>
    <property type="molecule type" value="Genomic_DNA"/>
</dbReference>
<evidence type="ECO:0000256" key="7">
    <source>
        <dbReference type="ARBA" id="ARBA00022989"/>
    </source>
</evidence>
<evidence type="ECO:0000256" key="9">
    <source>
        <dbReference type="SAM" id="Phobius"/>
    </source>
</evidence>
<dbReference type="Proteomes" id="UP000584374">
    <property type="component" value="Unassembled WGS sequence"/>
</dbReference>
<dbReference type="SMART" id="SM00382">
    <property type="entry name" value="AAA"/>
    <property type="match status" value="1"/>
</dbReference>
<keyword evidence="5" id="KW-0547">Nucleotide-binding</keyword>
<proteinExistence type="predicted"/>
<name>A0A840QFU1_9PSEU</name>
<keyword evidence="4 9" id="KW-0812">Transmembrane</keyword>
<dbReference type="PROSITE" id="PS50929">
    <property type="entry name" value="ABC_TM1F"/>
    <property type="match status" value="1"/>
</dbReference>
<evidence type="ECO:0000256" key="6">
    <source>
        <dbReference type="ARBA" id="ARBA00022840"/>
    </source>
</evidence>
<evidence type="ECO:0000256" key="8">
    <source>
        <dbReference type="ARBA" id="ARBA00023136"/>
    </source>
</evidence>
<dbReference type="InterPro" id="IPR017871">
    <property type="entry name" value="ABC_transporter-like_CS"/>
</dbReference>
<dbReference type="InterPro" id="IPR036640">
    <property type="entry name" value="ABC1_TM_sf"/>
</dbReference>
<accession>A0A840QFU1</accession>
<dbReference type="InterPro" id="IPR003593">
    <property type="entry name" value="AAA+_ATPase"/>
</dbReference>
<dbReference type="PANTHER" id="PTHR43394">
    <property type="entry name" value="ATP-DEPENDENT PERMEASE MDL1, MITOCHONDRIAL"/>
    <property type="match status" value="1"/>
</dbReference>
<keyword evidence="3" id="KW-1003">Cell membrane</keyword>
<dbReference type="RefSeq" id="WP_184730805.1">
    <property type="nucleotide sequence ID" value="NZ_JACHIW010000002.1"/>
</dbReference>
<keyword evidence="2" id="KW-0813">Transport</keyword>
<evidence type="ECO:0000259" key="11">
    <source>
        <dbReference type="PROSITE" id="PS50929"/>
    </source>
</evidence>
<feature type="domain" description="ABC transporter" evidence="10">
    <location>
        <begin position="346"/>
        <end position="582"/>
    </location>
</feature>
<feature type="transmembrane region" description="Helical" evidence="9">
    <location>
        <begin position="168"/>
        <end position="186"/>
    </location>
</feature>
<reference evidence="12 13" key="1">
    <citation type="submission" date="2020-08" db="EMBL/GenBank/DDBJ databases">
        <title>Sequencing the genomes of 1000 actinobacteria strains.</title>
        <authorList>
            <person name="Klenk H.-P."/>
        </authorList>
    </citation>
    <scope>NUCLEOTIDE SEQUENCE [LARGE SCALE GENOMIC DNA]</scope>
    <source>
        <strain evidence="12 13">DSM 45584</strain>
    </source>
</reference>
<dbReference type="Gene3D" id="3.40.50.300">
    <property type="entry name" value="P-loop containing nucleotide triphosphate hydrolases"/>
    <property type="match status" value="1"/>
</dbReference>
<keyword evidence="13" id="KW-1185">Reference proteome</keyword>
<feature type="transmembrane region" description="Helical" evidence="9">
    <location>
        <begin position="249"/>
        <end position="269"/>
    </location>
</feature>
<comment type="caution">
    <text evidence="12">The sequence shown here is derived from an EMBL/GenBank/DDBJ whole genome shotgun (WGS) entry which is preliminary data.</text>
</comment>
<evidence type="ECO:0000256" key="5">
    <source>
        <dbReference type="ARBA" id="ARBA00022741"/>
    </source>
</evidence>
<feature type="transmembrane region" description="Helical" evidence="9">
    <location>
        <begin position="139"/>
        <end position="162"/>
    </location>
</feature>
<evidence type="ECO:0000256" key="4">
    <source>
        <dbReference type="ARBA" id="ARBA00022692"/>
    </source>
</evidence>
<dbReference type="SUPFAM" id="SSF52540">
    <property type="entry name" value="P-loop containing nucleoside triphosphate hydrolases"/>
    <property type="match status" value="1"/>
</dbReference>
<dbReference type="InterPro" id="IPR011527">
    <property type="entry name" value="ABC1_TM_dom"/>
</dbReference>
<protein>
    <submittedName>
        <fullName evidence="12">ATP-binding cassette subfamily B protein</fullName>
    </submittedName>
</protein>
<evidence type="ECO:0000259" key="10">
    <source>
        <dbReference type="PROSITE" id="PS50893"/>
    </source>
</evidence>
<gene>
    <name evidence="12" type="ORF">BJ970_006409</name>
</gene>
<evidence type="ECO:0000256" key="1">
    <source>
        <dbReference type="ARBA" id="ARBA00004651"/>
    </source>
</evidence>
<keyword evidence="8 9" id="KW-0472">Membrane</keyword>
<dbReference type="GO" id="GO:0005886">
    <property type="term" value="C:plasma membrane"/>
    <property type="evidence" value="ECO:0007669"/>
    <property type="project" value="UniProtKB-SubCell"/>
</dbReference>
<keyword evidence="6 12" id="KW-0067">ATP-binding</keyword>